<dbReference type="Proteomes" id="UP000309016">
    <property type="component" value="Chromosome"/>
</dbReference>
<accession>A0A5B7X4S9</accession>
<evidence type="ECO:0000313" key="1">
    <source>
        <dbReference type="EMBL" id="QCY70446.1"/>
    </source>
</evidence>
<sequence>MKKLTVGILVALVFGFGTTSCSYFEKSEEREVLARVNDSYLYKDDIQALVDESISKEDSILIVTNFITRWATQQLLIDRAKYNLSQRQQDEFEELVRNYKNELYTKAYADALVAKQLDTSLSQGEIETYYEDHQESFRLNEDLVKLRYISVDKNTLDFQDIKRMFVRYNEKDKEELDKISLQFKGYSFNDSVWVSSKSVYNKIGPLNDSNKAQLLKKANFLQLEDSLEVYLVYVNDVLLRNDQAPLEYATSTIKQILLNKRKAGLVKELEKDITRDAIEKNKFEIYN</sequence>
<dbReference type="EMBL" id="CP040812">
    <property type="protein sequence ID" value="QCY70446.1"/>
    <property type="molecule type" value="Genomic_DNA"/>
</dbReference>
<protein>
    <submittedName>
        <fullName evidence="1">Peptidyl-prolyl cis-trans isomerase</fullName>
    </submittedName>
</protein>
<dbReference type="AlphaFoldDB" id="A0A5B7X4S9"/>
<organism evidence="1 2">
    <name type="scientific">Antarcticibacterium flavum</name>
    <dbReference type="NCBI Taxonomy" id="2058175"/>
    <lineage>
        <taxon>Bacteria</taxon>
        <taxon>Pseudomonadati</taxon>
        <taxon>Bacteroidota</taxon>
        <taxon>Flavobacteriia</taxon>
        <taxon>Flavobacteriales</taxon>
        <taxon>Flavobacteriaceae</taxon>
        <taxon>Antarcticibacterium</taxon>
    </lineage>
</organism>
<dbReference type="GO" id="GO:0016853">
    <property type="term" value="F:isomerase activity"/>
    <property type="evidence" value="ECO:0007669"/>
    <property type="project" value="UniProtKB-KW"/>
</dbReference>
<keyword evidence="2" id="KW-1185">Reference proteome</keyword>
<reference evidence="1 2" key="1">
    <citation type="submission" date="2019-06" db="EMBL/GenBank/DDBJ databases">
        <title>Complete genome sequence of Antarcticibacterium flavum KCTC 52984T from an Antarctic marine sediment.</title>
        <authorList>
            <person name="Lee Y.M."/>
            <person name="Shin S.C."/>
        </authorList>
    </citation>
    <scope>NUCLEOTIDE SEQUENCE [LARGE SCALE GENOMIC DNA]</scope>
    <source>
        <strain evidence="1 2">KCTC 52984</strain>
    </source>
</reference>
<evidence type="ECO:0000313" key="2">
    <source>
        <dbReference type="Proteomes" id="UP000309016"/>
    </source>
</evidence>
<dbReference type="KEGG" id="afla:FHG64_14100"/>
<name>A0A5B7X4S9_9FLAO</name>
<dbReference type="PROSITE" id="PS51257">
    <property type="entry name" value="PROKAR_LIPOPROTEIN"/>
    <property type="match status" value="1"/>
</dbReference>
<gene>
    <name evidence="1" type="ORF">FHG64_14100</name>
</gene>
<keyword evidence="1" id="KW-0413">Isomerase</keyword>
<dbReference type="RefSeq" id="WP_139067005.1">
    <property type="nucleotide sequence ID" value="NZ_CP040812.1"/>
</dbReference>
<proteinExistence type="predicted"/>
<dbReference type="OrthoDB" id="9785180at2"/>